<dbReference type="EC" id="3.2.1.-" evidence="5"/>
<dbReference type="InterPro" id="IPR017853">
    <property type="entry name" value="GH"/>
</dbReference>
<evidence type="ECO:0000256" key="4">
    <source>
        <dbReference type="RuleBase" id="RU003690"/>
    </source>
</evidence>
<keyword evidence="6" id="KW-1185">Reference proteome</keyword>
<evidence type="ECO:0000256" key="3">
    <source>
        <dbReference type="ARBA" id="ARBA00023295"/>
    </source>
</evidence>
<dbReference type="PANTHER" id="PTHR10353:SF36">
    <property type="entry name" value="LP05116P"/>
    <property type="match status" value="1"/>
</dbReference>
<proteinExistence type="inferred from homology"/>
<gene>
    <name evidence="5" type="ORF">ACFPKY_10865</name>
</gene>
<keyword evidence="2 5" id="KW-0378">Hydrolase</keyword>
<reference evidence="6" key="1">
    <citation type="journal article" date="2019" name="Int. J. Syst. Evol. Microbiol.">
        <title>The Global Catalogue of Microorganisms (GCM) 10K type strain sequencing project: providing services to taxonomists for standard genome sequencing and annotation.</title>
        <authorList>
            <consortium name="The Broad Institute Genomics Platform"/>
            <consortium name="The Broad Institute Genome Sequencing Center for Infectious Disease"/>
            <person name="Wu L."/>
            <person name="Ma J."/>
        </authorList>
    </citation>
    <scope>NUCLEOTIDE SEQUENCE [LARGE SCALE GENOMIC DNA]</scope>
    <source>
        <strain evidence="6">KACC 13778</strain>
    </source>
</reference>
<dbReference type="SUPFAM" id="SSF51445">
    <property type="entry name" value="(Trans)glycosidases"/>
    <property type="match status" value="1"/>
</dbReference>
<dbReference type="Proteomes" id="UP001595956">
    <property type="component" value="Unassembled WGS sequence"/>
</dbReference>
<evidence type="ECO:0000256" key="2">
    <source>
        <dbReference type="ARBA" id="ARBA00022801"/>
    </source>
</evidence>
<dbReference type="GO" id="GO:0016798">
    <property type="term" value="F:hydrolase activity, acting on glycosyl bonds"/>
    <property type="evidence" value="ECO:0007669"/>
    <property type="project" value="UniProtKB-KW"/>
</dbReference>
<dbReference type="Pfam" id="PF00232">
    <property type="entry name" value="Glyco_hydro_1"/>
    <property type="match status" value="2"/>
</dbReference>
<dbReference type="Gene3D" id="3.20.20.80">
    <property type="entry name" value="Glycosidases"/>
    <property type="match status" value="1"/>
</dbReference>
<evidence type="ECO:0000313" key="6">
    <source>
        <dbReference type="Proteomes" id="UP001595956"/>
    </source>
</evidence>
<comment type="similarity">
    <text evidence="1 4">Belongs to the glycosyl hydrolase 1 family.</text>
</comment>
<name>A0ABW0N1I6_9ACTN</name>
<sequence length="407" mass="44857">MSEFLWGAAGAGHQIEGDNTTSDTWFAEQVKPSVFQEPSGTACDSWNRWREDIGLVVAMGLTAYRFSVEWARVEPTEGTWDDAALDRYEAMVDECVAQGLAPVVTFNHFTAPHWFAARGSWLNPEAPALFARYCDKLMDRFGDRIAYVVTLNEPNLPHVLSWLNLPDFVREVERATLDACSVAAGVPAYRLANVVLPEELEAMEDGLEAGHVLARAAIKARRPDLPVGLSLAVMDDVVDGDDASVRDRKRAECYQRWLELARGDDFLGVQNYEQVPYDGAGQVPPAAGVPVNQMGTAIEPLSLAGAVRYAHSVAGVPILVTEHGISTHDDSERAAFIEPSLVGLQGVMDEGVPVLGYIHWTLLDNFEWVFGYQHQLGLHEVDRETFERTPKPSAGVYAALVKTFRSE</sequence>
<dbReference type="EMBL" id="JBHSMD010000003">
    <property type="protein sequence ID" value="MFC5493608.1"/>
    <property type="molecule type" value="Genomic_DNA"/>
</dbReference>
<dbReference type="InterPro" id="IPR001360">
    <property type="entry name" value="Glyco_hydro_1"/>
</dbReference>
<comment type="caution">
    <text evidence="5">The sequence shown here is derived from an EMBL/GenBank/DDBJ whole genome shotgun (WGS) entry which is preliminary data.</text>
</comment>
<evidence type="ECO:0000256" key="1">
    <source>
        <dbReference type="ARBA" id="ARBA00010838"/>
    </source>
</evidence>
<organism evidence="5 6">
    <name type="scientific">Nocardioides caricicola</name>
    <dbReference type="NCBI Taxonomy" id="634770"/>
    <lineage>
        <taxon>Bacteria</taxon>
        <taxon>Bacillati</taxon>
        <taxon>Actinomycetota</taxon>
        <taxon>Actinomycetes</taxon>
        <taxon>Propionibacteriales</taxon>
        <taxon>Nocardioidaceae</taxon>
        <taxon>Nocardioides</taxon>
    </lineage>
</organism>
<protein>
    <submittedName>
        <fullName evidence="5">Glycoside hydrolase family 1 protein</fullName>
        <ecNumber evidence="5">3.2.1.-</ecNumber>
    </submittedName>
</protein>
<evidence type="ECO:0000313" key="5">
    <source>
        <dbReference type="EMBL" id="MFC5493608.1"/>
    </source>
</evidence>
<dbReference type="PANTHER" id="PTHR10353">
    <property type="entry name" value="GLYCOSYL HYDROLASE"/>
    <property type="match status" value="1"/>
</dbReference>
<accession>A0ABW0N1I6</accession>
<dbReference type="PRINTS" id="PR00131">
    <property type="entry name" value="GLHYDRLASE1"/>
</dbReference>
<dbReference type="RefSeq" id="WP_345172969.1">
    <property type="nucleotide sequence ID" value="NZ_BAABFQ010000004.1"/>
</dbReference>
<keyword evidence="3 5" id="KW-0326">Glycosidase</keyword>